<name>A0A1K1LC85_9BACT</name>
<protein>
    <submittedName>
        <fullName evidence="2">Uncharacterized protein</fullName>
    </submittedName>
</protein>
<proteinExistence type="predicted"/>
<evidence type="ECO:0000313" key="2">
    <source>
        <dbReference type="EMBL" id="SFV72317.1"/>
    </source>
</evidence>
<gene>
    <name evidence="2" type="ORF">DESPIGER_0427</name>
</gene>
<evidence type="ECO:0000313" key="3">
    <source>
        <dbReference type="Proteomes" id="UP000186323"/>
    </source>
</evidence>
<reference evidence="3" key="1">
    <citation type="submission" date="2016-10" db="EMBL/GenBank/DDBJ databases">
        <authorList>
            <person name="Wegmann U."/>
        </authorList>
    </citation>
    <scope>NUCLEOTIDE SEQUENCE [LARGE SCALE GENOMIC DNA]</scope>
</reference>
<organism evidence="2 3">
    <name type="scientific">Desulfovibrio piger</name>
    <dbReference type="NCBI Taxonomy" id="901"/>
    <lineage>
        <taxon>Bacteria</taxon>
        <taxon>Pseudomonadati</taxon>
        <taxon>Thermodesulfobacteriota</taxon>
        <taxon>Desulfovibrionia</taxon>
        <taxon>Desulfovibrionales</taxon>
        <taxon>Desulfovibrionaceae</taxon>
        <taxon>Desulfovibrio</taxon>
    </lineage>
</organism>
<dbReference type="EMBL" id="LT630450">
    <property type="protein sequence ID" value="SFV72317.1"/>
    <property type="molecule type" value="Genomic_DNA"/>
</dbReference>
<dbReference type="AlphaFoldDB" id="A0A1K1LC85"/>
<dbReference type="Proteomes" id="UP000186323">
    <property type="component" value="Chromosome I"/>
</dbReference>
<keyword evidence="3" id="KW-1185">Reference proteome</keyword>
<feature type="compositionally biased region" description="Basic and acidic residues" evidence="1">
    <location>
        <begin position="26"/>
        <end position="44"/>
    </location>
</feature>
<evidence type="ECO:0000256" key="1">
    <source>
        <dbReference type="SAM" id="MobiDB-lite"/>
    </source>
</evidence>
<dbReference type="KEGG" id="dpg:DESPIGER_0427"/>
<feature type="region of interest" description="Disordered" evidence="1">
    <location>
        <begin position="16"/>
        <end position="44"/>
    </location>
</feature>
<accession>A0A1K1LC85</accession>
<sequence>MLRENGLLREKIARLEGELGRGPSLFDEHHNTRPSEDGPLRPRG</sequence>